<keyword evidence="1" id="KW-0479">Metal-binding</keyword>
<dbReference type="GO" id="GO:0005783">
    <property type="term" value="C:endoplasmic reticulum"/>
    <property type="evidence" value="ECO:0007669"/>
    <property type="project" value="TreeGrafter"/>
</dbReference>
<keyword evidence="9" id="KW-1185">Reference proteome</keyword>
<dbReference type="SUPFAM" id="SSF118310">
    <property type="entry name" value="AN1-like Zinc finger"/>
    <property type="match status" value="2"/>
</dbReference>
<dbReference type="PANTHER" id="PTHR14677:SF20">
    <property type="entry name" value="ZINC FINGER AN1-TYPE CONTAINING 2A-RELATED"/>
    <property type="match status" value="1"/>
</dbReference>
<reference evidence="8 9" key="1">
    <citation type="journal article" date="2018" name="Sci. Rep.">
        <title>Genomic signatures of local adaptation to the degree of environmental predictability in rotifers.</title>
        <authorList>
            <person name="Franch-Gras L."/>
            <person name="Hahn C."/>
            <person name="Garcia-Roger E.M."/>
            <person name="Carmona M.J."/>
            <person name="Serra M."/>
            <person name="Gomez A."/>
        </authorList>
    </citation>
    <scope>NUCLEOTIDE SEQUENCE [LARGE SCALE GENOMIC DNA]</scope>
    <source>
        <strain evidence="8">HYR1</strain>
    </source>
</reference>
<sequence length="244" mass="28214">MELPHLGEHCQEPTCKILDFLPFRCDSCKKIYCKDHFHYTQHSCDQTGLKIKDFQVPLCPLCNQPVPYKRNELPDVAMSAHIDRDCNSDPAEERRKIFTNKCFLKGCKHKELIPFNCNKCKKNYCLRHRHETDHDCDTIVTETSRPSSSRSNDINSKRLIFFQKQEKKPQASQKAPIQPSSMTDNQALEYAIQQSLKESQKKSSGKNEALTEDEQLALALAESEREYNQQRSNSDSQKESCLLI</sequence>
<dbReference type="Proteomes" id="UP000276133">
    <property type="component" value="Unassembled WGS sequence"/>
</dbReference>
<name>A0A3M7P613_BRAPC</name>
<feature type="domain" description="AN1-type" evidence="7">
    <location>
        <begin position="4"/>
        <end position="52"/>
    </location>
</feature>
<keyword evidence="4" id="KW-0862">Zinc</keyword>
<dbReference type="Pfam" id="PF01428">
    <property type="entry name" value="zf-AN1"/>
    <property type="match status" value="2"/>
</dbReference>
<dbReference type="EMBL" id="REGN01013279">
    <property type="protein sequence ID" value="RMZ94124.1"/>
    <property type="molecule type" value="Genomic_DNA"/>
</dbReference>
<evidence type="ECO:0000256" key="3">
    <source>
        <dbReference type="ARBA" id="ARBA00022771"/>
    </source>
</evidence>
<evidence type="ECO:0000256" key="6">
    <source>
        <dbReference type="SAM" id="MobiDB-lite"/>
    </source>
</evidence>
<evidence type="ECO:0000256" key="5">
    <source>
        <dbReference type="PROSITE-ProRule" id="PRU00449"/>
    </source>
</evidence>
<dbReference type="InterPro" id="IPR003903">
    <property type="entry name" value="UIM_dom"/>
</dbReference>
<evidence type="ECO:0000256" key="1">
    <source>
        <dbReference type="ARBA" id="ARBA00022723"/>
    </source>
</evidence>
<dbReference type="Pfam" id="PF25403">
    <property type="entry name" value="zf-C2H2_ZFAND2"/>
    <property type="match status" value="1"/>
</dbReference>
<dbReference type="GO" id="GO:0008270">
    <property type="term" value="F:zinc ion binding"/>
    <property type="evidence" value="ECO:0007669"/>
    <property type="project" value="UniProtKB-KW"/>
</dbReference>
<dbReference type="InterPro" id="IPR035896">
    <property type="entry name" value="AN1-like_Znf"/>
</dbReference>
<protein>
    <submittedName>
        <fullName evidence="8">AN1-type zinc finger 2B isoform X1</fullName>
    </submittedName>
</protein>
<dbReference type="GO" id="GO:0043161">
    <property type="term" value="P:proteasome-mediated ubiquitin-dependent protein catabolic process"/>
    <property type="evidence" value="ECO:0007669"/>
    <property type="project" value="TreeGrafter"/>
</dbReference>
<evidence type="ECO:0000256" key="2">
    <source>
        <dbReference type="ARBA" id="ARBA00022737"/>
    </source>
</evidence>
<dbReference type="GO" id="GO:0045047">
    <property type="term" value="P:protein targeting to ER"/>
    <property type="evidence" value="ECO:0007669"/>
    <property type="project" value="TreeGrafter"/>
</dbReference>
<dbReference type="PANTHER" id="PTHR14677">
    <property type="entry name" value="ARSENITE INDUCUBLE RNA ASSOCIATED PROTEIN AIP-1-RELATED"/>
    <property type="match status" value="1"/>
</dbReference>
<evidence type="ECO:0000313" key="9">
    <source>
        <dbReference type="Proteomes" id="UP000276133"/>
    </source>
</evidence>
<dbReference type="STRING" id="10195.A0A3M7P613"/>
<evidence type="ECO:0000313" key="8">
    <source>
        <dbReference type="EMBL" id="RMZ94124.1"/>
    </source>
</evidence>
<dbReference type="InterPro" id="IPR000058">
    <property type="entry name" value="Znf_AN1"/>
</dbReference>
<organism evidence="8 9">
    <name type="scientific">Brachionus plicatilis</name>
    <name type="common">Marine rotifer</name>
    <name type="synonym">Brachionus muelleri</name>
    <dbReference type="NCBI Taxonomy" id="10195"/>
    <lineage>
        <taxon>Eukaryota</taxon>
        <taxon>Metazoa</taxon>
        <taxon>Spiralia</taxon>
        <taxon>Gnathifera</taxon>
        <taxon>Rotifera</taxon>
        <taxon>Eurotatoria</taxon>
        <taxon>Monogononta</taxon>
        <taxon>Pseudotrocha</taxon>
        <taxon>Ploima</taxon>
        <taxon>Brachionidae</taxon>
        <taxon>Brachionus</taxon>
    </lineage>
</organism>
<keyword evidence="3 5" id="KW-0863">Zinc-finger</keyword>
<evidence type="ECO:0000256" key="4">
    <source>
        <dbReference type="ARBA" id="ARBA00022833"/>
    </source>
</evidence>
<evidence type="ECO:0000259" key="7">
    <source>
        <dbReference type="PROSITE" id="PS51039"/>
    </source>
</evidence>
<feature type="region of interest" description="Disordered" evidence="6">
    <location>
        <begin position="194"/>
        <end position="244"/>
    </location>
</feature>
<feature type="region of interest" description="Disordered" evidence="6">
    <location>
        <begin position="163"/>
        <end position="182"/>
    </location>
</feature>
<accession>A0A3M7P613</accession>
<dbReference type="PROSITE" id="PS50330">
    <property type="entry name" value="UIM"/>
    <property type="match status" value="1"/>
</dbReference>
<dbReference type="OrthoDB" id="431929at2759"/>
<dbReference type="Gene3D" id="4.10.1110.10">
    <property type="entry name" value="AN1-like Zinc finger"/>
    <property type="match status" value="2"/>
</dbReference>
<dbReference type="AlphaFoldDB" id="A0A3M7P613"/>
<proteinExistence type="predicted"/>
<feature type="compositionally biased region" description="Polar residues" evidence="6">
    <location>
        <begin position="170"/>
        <end position="182"/>
    </location>
</feature>
<feature type="domain" description="AN1-type" evidence="7">
    <location>
        <begin position="96"/>
        <end position="144"/>
    </location>
</feature>
<comment type="caution">
    <text evidence="8">The sequence shown here is derived from an EMBL/GenBank/DDBJ whole genome shotgun (WGS) entry which is preliminary data.</text>
</comment>
<dbReference type="SMART" id="SM00726">
    <property type="entry name" value="UIM"/>
    <property type="match status" value="2"/>
</dbReference>
<gene>
    <name evidence="8" type="ORF">BpHYR1_040108</name>
</gene>
<dbReference type="PROSITE" id="PS51039">
    <property type="entry name" value="ZF_AN1"/>
    <property type="match status" value="2"/>
</dbReference>
<dbReference type="SMART" id="SM00154">
    <property type="entry name" value="ZnF_AN1"/>
    <property type="match status" value="2"/>
</dbReference>
<keyword evidence="2" id="KW-0677">Repeat</keyword>
<dbReference type="InterPro" id="IPR057357">
    <property type="entry name" value="Znf-C2H2_ZFAND2A/B"/>
</dbReference>